<feature type="region of interest" description="Disordered" evidence="1">
    <location>
        <begin position="255"/>
        <end position="297"/>
    </location>
</feature>
<dbReference type="AlphaFoldDB" id="A0A9P4HXC5"/>
<feature type="region of interest" description="Disordered" evidence="1">
    <location>
        <begin position="360"/>
        <end position="414"/>
    </location>
</feature>
<comment type="caution">
    <text evidence="2">The sequence shown here is derived from an EMBL/GenBank/DDBJ whole genome shotgun (WGS) entry which is preliminary data.</text>
</comment>
<evidence type="ECO:0000256" key="1">
    <source>
        <dbReference type="SAM" id="MobiDB-lite"/>
    </source>
</evidence>
<keyword evidence="3" id="KW-1185">Reference proteome</keyword>
<evidence type="ECO:0000313" key="3">
    <source>
        <dbReference type="Proteomes" id="UP000799776"/>
    </source>
</evidence>
<sequence>MTELERYRRFSHLGPPSHYAPVTFSERSFPSQVSHAVRSGMRTCPVSRQSRHSDPAPEPETEAGNGQPRRRIAVAVGSYVPGPPTIFTYAAGMQSTPNLSMGGMLQGQGGSYVGHYKAYSPPLSSRSYGFNWGLGYGDESPTDSYAYGYHSSMPAHDNIPTYYGSSDSLRTWNVVNQKPVAPTPSYFLDSDPPYNNSYLGTPATRQPTVTTDSMSAFGMNSLQSSLPAPVSLEHRHLPIPTATRVQNPTTFVNDVTSTRQRSSSSQALTSSNYNSNATYPKGSVSWVSENDNHQGTKRHDTALEAASSDIMPPPQTTKGASATVNLQDAANLGYSTITSSADNLPATNAVYAAPAVYAPSARTVSRSSTNSSSTAKYSDTYATPTASSTTLSSATAEDTGSLSRSNSSSNMYSFSAEPTIGKRRSFVEGSDSSQEGALVSGQRYAPLPVQHSASAEGLRDTLERHQVPTHQSSLSNLSGRGY</sequence>
<evidence type="ECO:0000313" key="2">
    <source>
        <dbReference type="EMBL" id="KAF2090980.1"/>
    </source>
</evidence>
<gene>
    <name evidence="2" type="ORF">K490DRAFT_62310</name>
</gene>
<feature type="region of interest" description="Disordered" evidence="1">
    <location>
        <begin position="38"/>
        <end position="70"/>
    </location>
</feature>
<dbReference type="Proteomes" id="UP000799776">
    <property type="component" value="Unassembled WGS sequence"/>
</dbReference>
<name>A0A9P4HXC5_9PEZI</name>
<reference evidence="2" key="1">
    <citation type="journal article" date="2020" name="Stud. Mycol.">
        <title>101 Dothideomycetes genomes: a test case for predicting lifestyles and emergence of pathogens.</title>
        <authorList>
            <person name="Haridas S."/>
            <person name="Albert R."/>
            <person name="Binder M."/>
            <person name="Bloem J."/>
            <person name="Labutti K."/>
            <person name="Salamov A."/>
            <person name="Andreopoulos B."/>
            <person name="Baker S."/>
            <person name="Barry K."/>
            <person name="Bills G."/>
            <person name="Bluhm B."/>
            <person name="Cannon C."/>
            <person name="Castanera R."/>
            <person name="Culley D."/>
            <person name="Daum C."/>
            <person name="Ezra D."/>
            <person name="Gonzalez J."/>
            <person name="Henrissat B."/>
            <person name="Kuo A."/>
            <person name="Liang C."/>
            <person name="Lipzen A."/>
            <person name="Lutzoni F."/>
            <person name="Magnuson J."/>
            <person name="Mondo S."/>
            <person name="Nolan M."/>
            <person name="Ohm R."/>
            <person name="Pangilinan J."/>
            <person name="Park H.-J."/>
            <person name="Ramirez L."/>
            <person name="Alfaro M."/>
            <person name="Sun H."/>
            <person name="Tritt A."/>
            <person name="Yoshinaga Y."/>
            <person name="Zwiers L.-H."/>
            <person name="Turgeon B."/>
            <person name="Goodwin S."/>
            <person name="Spatafora J."/>
            <person name="Crous P."/>
            <person name="Grigoriev I."/>
        </authorList>
    </citation>
    <scope>NUCLEOTIDE SEQUENCE</scope>
    <source>
        <strain evidence="2">CBS 121410</strain>
    </source>
</reference>
<organism evidence="2 3">
    <name type="scientific">Saccharata proteae CBS 121410</name>
    <dbReference type="NCBI Taxonomy" id="1314787"/>
    <lineage>
        <taxon>Eukaryota</taxon>
        <taxon>Fungi</taxon>
        <taxon>Dikarya</taxon>
        <taxon>Ascomycota</taxon>
        <taxon>Pezizomycotina</taxon>
        <taxon>Dothideomycetes</taxon>
        <taxon>Dothideomycetes incertae sedis</taxon>
        <taxon>Botryosphaeriales</taxon>
        <taxon>Saccharataceae</taxon>
        <taxon>Saccharata</taxon>
    </lineage>
</organism>
<protein>
    <submittedName>
        <fullName evidence="2">Uncharacterized protein</fullName>
    </submittedName>
</protein>
<feature type="compositionally biased region" description="Low complexity" evidence="1">
    <location>
        <begin position="257"/>
        <end position="275"/>
    </location>
</feature>
<feature type="region of interest" description="Disordered" evidence="1">
    <location>
        <begin position="441"/>
        <end position="460"/>
    </location>
</feature>
<proteinExistence type="predicted"/>
<dbReference type="OrthoDB" id="5394557at2759"/>
<dbReference type="EMBL" id="ML978712">
    <property type="protein sequence ID" value="KAF2090980.1"/>
    <property type="molecule type" value="Genomic_DNA"/>
</dbReference>
<feature type="region of interest" description="Disordered" evidence="1">
    <location>
        <begin position="1"/>
        <end position="21"/>
    </location>
</feature>
<accession>A0A9P4HXC5</accession>